<evidence type="ECO:0000256" key="5">
    <source>
        <dbReference type="ARBA" id="ARBA00022833"/>
    </source>
</evidence>
<proteinExistence type="inferred from homology"/>
<dbReference type="PANTHER" id="PTHR13547:SF1">
    <property type="entry name" value="MITOCHONDRIAL RIBONUCLEASE P CATALYTIC SUBUNIT"/>
    <property type="match status" value="1"/>
</dbReference>
<evidence type="ECO:0000313" key="10">
    <source>
        <dbReference type="Proteomes" id="UP000762676"/>
    </source>
</evidence>
<dbReference type="GO" id="GO:0097745">
    <property type="term" value="P:mitochondrial tRNA 5'-end processing"/>
    <property type="evidence" value="ECO:0007669"/>
    <property type="project" value="TreeGrafter"/>
</dbReference>
<dbReference type="InterPro" id="IPR031595">
    <property type="entry name" value="PRORP_C"/>
</dbReference>
<dbReference type="GO" id="GO:0004526">
    <property type="term" value="F:ribonuclease P activity"/>
    <property type="evidence" value="ECO:0007669"/>
    <property type="project" value="TreeGrafter"/>
</dbReference>
<reference evidence="9 10" key="1">
    <citation type="journal article" date="2021" name="Elife">
        <title>Chloroplast acquisition without the gene transfer in kleptoplastic sea slugs, Plakobranchus ocellatus.</title>
        <authorList>
            <person name="Maeda T."/>
            <person name="Takahashi S."/>
            <person name="Yoshida T."/>
            <person name="Shimamura S."/>
            <person name="Takaki Y."/>
            <person name="Nagai Y."/>
            <person name="Toyoda A."/>
            <person name="Suzuki Y."/>
            <person name="Arimoto A."/>
            <person name="Ishii H."/>
            <person name="Satoh N."/>
            <person name="Nishiyama T."/>
            <person name="Hasebe M."/>
            <person name="Maruyama T."/>
            <person name="Minagawa J."/>
            <person name="Obokata J."/>
            <person name="Shigenobu S."/>
        </authorList>
    </citation>
    <scope>NUCLEOTIDE SEQUENCE [LARGE SCALE GENOMIC DNA]</scope>
</reference>
<evidence type="ECO:0000256" key="4">
    <source>
        <dbReference type="ARBA" id="ARBA00022801"/>
    </source>
</evidence>
<dbReference type="Pfam" id="PF16953">
    <property type="entry name" value="PRORP"/>
    <property type="match status" value="1"/>
</dbReference>
<name>A0AAV4JTG5_9GAST</name>
<protein>
    <submittedName>
        <fullName evidence="9">Mitochondrial ribonuclease P protein 3</fullName>
    </submittedName>
</protein>
<keyword evidence="6" id="KW-0809">Transit peptide</keyword>
<comment type="caution">
    <text evidence="9">The sequence shown here is derived from an EMBL/GenBank/DDBJ whole genome shotgun (WGS) entry which is preliminary data.</text>
</comment>
<keyword evidence="7" id="KW-0496">Mitochondrion</keyword>
<organism evidence="9 10">
    <name type="scientific">Elysia marginata</name>
    <dbReference type="NCBI Taxonomy" id="1093978"/>
    <lineage>
        <taxon>Eukaryota</taxon>
        <taxon>Metazoa</taxon>
        <taxon>Spiralia</taxon>
        <taxon>Lophotrochozoa</taxon>
        <taxon>Mollusca</taxon>
        <taxon>Gastropoda</taxon>
        <taxon>Heterobranchia</taxon>
        <taxon>Euthyneura</taxon>
        <taxon>Panpulmonata</taxon>
        <taxon>Sacoglossa</taxon>
        <taxon>Placobranchoidea</taxon>
        <taxon>Plakobranchidae</taxon>
        <taxon>Elysia</taxon>
    </lineage>
</organism>
<evidence type="ECO:0000256" key="6">
    <source>
        <dbReference type="ARBA" id="ARBA00022946"/>
    </source>
</evidence>
<accession>A0AAV4JTG5</accession>
<comment type="similarity">
    <text evidence="2">Belongs to the PPR family. P subfamily.</text>
</comment>
<dbReference type="GO" id="GO:0001682">
    <property type="term" value="P:tRNA 5'-leader removal"/>
    <property type="evidence" value="ECO:0007669"/>
    <property type="project" value="TreeGrafter"/>
</dbReference>
<evidence type="ECO:0000313" key="9">
    <source>
        <dbReference type="EMBL" id="GFS24787.1"/>
    </source>
</evidence>
<keyword evidence="3" id="KW-0479">Metal-binding</keyword>
<sequence>MERIGITQDEFEAIQKAFLDQVIVASNIFYKSTPDEVENFVKFVERTGPYDVVIDGLNVLNKQKRPRQADVLDRTVKHFHDQGKKVLLLGSKILVRYISNIKRLNPKPVIYMTDTTKADDSFFLYAALQSGKDTLIVSKDKLRDHKYLLDPKLRHLFQRWLKKAQIYDWFYSRYGDFTIGKRHLYNIGPHKDEGGWHLPLNDIDKDSPFGNFTVLCLRDTSIKMTQKTPARNQYSSSESKKYKIYYGKKRQQKKPSSVDLEELMK</sequence>
<keyword evidence="4" id="KW-0378">Hydrolase</keyword>
<evidence type="ECO:0000256" key="3">
    <source>
        <dbReference type="ARBA" id="ARBA00022723"/>
    </source>
</evidence>
<dbReference type="GO" id="GO:0030678">
    <property type="term" value="C:mitochondrial ribonuclease P complex"/>
    <property type="evidence" value="ECO:0007669"/>
    <property type="project" value="TreeGrafter"/>
</dbReference>
<dbReference type="PANTHER" id="PTHR13547">
    <property type="match status" value="1"/>
</dbReference>
<keyword evidence="5" id="KW-0862">Zinc</keyword>
<evidence type="ECO:0000256" key="1">
    <source>
        <dbReference type="ARBA" id="ARBA00004173"/>
    </source>
</evidence>
<evidence type="ECO:0000256" key="2">
    <source>
        <dbReference type="ARBA" id="ARBA00007626"/>
    </source>
</evidence>
<evidence type="ECO:0000259" key="8">
    <source>
        <dbReference type="Pfam" id="PF16953"/>
    </source>
</evidence>
<dbReference type="Proteomes" id="UP000762676">
    <property type="component" value="Unassembled WGS sequence"/>
</dbReference>
<comment type="subcellular location">
    <subcellularLocation>
        <location evidence="1">Mitochondrion</location>
    </subcellularLocation>
</comment>
<dbReference type="GO" id="GO:0046872">
    <property type="term" value="F:metal ion binding"/>
    <property type="evidence" value="ECO:0007669"/>
    <property type="project" value="UniProtKB-KW"/>
</dbReference>
<gene>
    <name evidence="9" type="ORF">ElyMa_001671700</name>
</gene>
<feature type="domain" description="PRORP" evidence="8">
    <location>
        <begin position="1"/>
        <end position="202"/>
    </location>
</feature>
<dbReference type="EMBL" id="BMAT01003406">
    <property type="protein sequence ID" value="GFS24787.1"/>
    <property type="molecule type" value="Genomic_DNA"/>
</dbReference>
<dbReference type="AlphaFoldDB" id="A0AAV4JTG5"/>
<keyword evidence="10" id="KW-1185">Reference proteome</keyword>
<dbReference type="Gene3D" id="3.40.50.11980">
    <property type="match status" value="1"/>
</dbReference>
<evidence type="ECO:0000256" key="7">
    <source>
        <dbReference type="ARBA" id="ARBA00023128"/>
    </source>
</evidence>